<feature type="domain" description="PAC" evidence="11">
    <location>
        <begin position="237"/>
        <end position="287"/>
    </location>
</feature>
<dbReference type="Gene3D" id="3.30.565.10">
    <property type="entry name" value="Histidine kinase-like ATPase, C-terminal domain"/>
    <property type="match status" value="1"/>
</dbReference>
<keyword evidence="4" id="KW-0808">Transferase</keyword>
<dbReference type="CDD" id="cd00130">
    <property type="entry name" value="PAS"/>
    <property type="match status" value="2"/>
</dbReference>
<dbReference type="EC" id="2.7.13.3" evidence="2"/>
<dbReference type="CDD" id="cd00082">
    <property type="entry name" value="HisKA"/>
    <property type="match status" value="1"/>
</dbReference>
<dbReference type="InterPro" id="IPR013656">
    <property type="entry name" value="PAS_4"/>
</dbReference>
<dbReference type="SUPFAM" id="SSF55785">
    <property type="entry name" value="PYP-like sensor domain (PAS domain)"/>
    <property type="match status" value="2"/>
</dbReference>
<dbReference type="InterPro" id="IPR035965">
    <property type="entry name" value="PAS-like_dom_sf"/>
</dbReference>
<proteinExistence type="predicted"/>
<sequence>MNKEQLYTTNQQLLDIIDFLPDATLVIDRDKKVVAWNRAIEEMTGVSKADIMGKGEYAYAIPFYGESRPILIDLIFLDDLATGRKYKNLVREGNTIYGEVFIQLPFKKNEVYLWGKASPLFDSEGNLVGAIESIRDITERKQSEKDLRKITERKQMEETLRLSEERFFKAFNAGPNPLAISVIANGRLINVNNNFINLFGYSRQEVIGNTVIDLNIYVDLADRAKIIRTVMEQGVVQNLEVNFRMKSGEVLTCLFSAEIIELNGEQCLLSVINDITERKQIEKEMARLERLNLVGEMAAGIGHEIRNPMTTVRGFLQMYKRKDSFAQYKDNFDLMIEELDRANSIITEFLTLARNKPVDLKSQNLNHIVRTIFPLIQADALNTDKNIELDLVEIPDILLDEKEIRQMVLNLVRNGLEAMTAGGKLIIRTLIVNDDVVLLVRDQGGGIAPDIIEKLGTPFFTTKEYGTGLGLAVCYSIANRHNAKIEVDTGSTGTTFSVRFMQNSQE</sequence>
<evidence type="ECO:0000313" key="13">
    <source>
        <dbReference type="Proteomes" id="UP001154312"/>
    </source>
</evidence>
<keyword evidence="3" id="KW-0597">Phosphoprotein</keyword>
<dbReference type="EMBL" id="JAKOAV010000010">
    <property type="protein sequence ID" value="MDF9408163.1"/>
    <property type="molecule type" value="Genomic_DNA"/>
</dbReference>
<feature type="domain" description="PAS" evidence="10">
    <location>
        <begin position="9"/>
        <end position="54"/>
    </location>
</feature>
<dbReference type="RefSeq" id="WP_277443453.1">
    <property type="nucleotide sequence ID" value="NZ_JAKOAV010000010.1"/>
</dbReference>
<evidence type="ECO:0000256" key="8">
    <source>
        <dbReference type="ARBA" id="ARBA00023012"/>
    </source>
</evidence>
<dbReference type="PROSITE" id="PS50112">
    <property type="entry name" value="PAS"/>
    <property type="match status" value="2"/>
</dbReference>
<dbReference type="GO" id="GO:0000155">
    <property type="term" value="F:phosphorelay sensor kinase activity"/>
    <property type="evidence" value="ECO:0007669"/>
    <property type="project" value="InterPro"/>
</dbReference>
<keyword evidence="6" id="KW-0418">Kinase</keyword>
<dbReference type="SMART" id="SM00388">
    <property type="entry name" value="HisKA"/>
    <property type="match status" value="1"/>
</dbReference>
<dbReference type="SMART" id="SM00091">
    <property type="entry name" value="PAS"/>
    <property type="match status" value="2"/>
</dbReference>
<protein>
    <recommendedName>
        <fullName evidence="2">histidine kinase</fullName>
        <ecNumber evidence="2">2.7.13.3</ecNumber>
    </recommendedName>
</protein>
<dbReference type="Gene3D" id="1.10.287.130">
    <property type="match status" value="1"/>
</dbReference>
<dbReference type="NCBIfam" id="TIGR00229">
    <property type="entry name" value="sensory_box"/>
    <property type="match status" value="2"/>
</dbReference>
<gene>
    <name evidence="12" type="ORF">L7E55_07275</name>
</gene>
<dbReference type="SUPFAM" id="SSF47384">
    <property type="entry name" value="Homodimeric domain of signal transducing histidine kinase"/>
    <property type="match status" value="1"/>
</dbReference>
<dbReference type="Pfam" id="PF00512">
    <property type="entry name" value="HisKA"/>
    <property type="match status" value="1"/>
</dbReference>
<comment type="catalytic activity">
    <reaction evidence="1">
        <text>ATP + protein L-histidine = ADP + protein N-phospho-L-histidine.</text>
        <dbReference type="EC" id="2.7.13.3"/>
    </reaction>
</comment>
<feature type="domain" description="PAC" evidence="11">
    <location>
        <begin position="82"/>
        <end position="149"/>
    </location>
</feature>
<dbReference type="Pfam" id="PF02518">
    <property type="entry name" value="HATPase_c"/>
    <property type="match status" value="1"/>
</dbReference>
<evidence type="ECO:0000259" key="9">
    <source>
        <dbReference type="PROSITE" id="PS50109"/>
    </source>
</evidence>
<dbReference type="Pfam" id="PF13426">
    <property type="entry name" value="PAS_9"/>
    <property type="match status" value="1"/>
</dbReference>
<dbReference type="InterPro" id="IPR000014">
    <property type="entry name" value="PAS"/>
</dbReference>
<dbReference type="InterPro" id="IPR036097">
    <property type="entry name" value="HisK_dim/P_sf"/>
</dbReference>
<keyword evidence="7" id="KW-0067">ATP-binding</keyword>
<keyword evidence="13" id="KW-1185">Reference proteome</keyword>
<dbReference type="Pfam" id="PF08448">
    <property type="entry name" value="PAS_4"/>
    <property type="match status" value="1"/>
</dbReference>
<dbReference type="InterPro" id="IPR004358">
    <property type="entry name" value="Sig_transdc_His_kin-like_C"/>
</dbReference>
<reference evidence="12" key="1">
    <citation type="submission" date="2022-02" db="EMBL/GenBank/DDBJ databases">
        <authorList>
            <person name="Leng L."/>
        </authorList>
    </citation>
    <scope>NUCLEOTIDE SEQUENCE</scope>
    <source>
        <strain evidence="12">JI</strain>
    </source>
</reference>
<organism evidence="12 13">
    <name type="scientific">Pelotomaculum isophthalicicum JI</name>
    <dbReference type="NCBI Taxonomy" id="947010"/>
    <lineage>
        <taxon>Bacteria</taxon>
        <taxon>Bacillati</taxon>
        <taxon>Bacillota</taxon>
        <taxon>Clostridia</taxon>
        <taxon>Eubacteriales</taxon>
        <taxon>Desulfotomaculaceae</taxon>
        <taxon>Pelotomaculum</taxon>
    </lineage>
</organism>
<dbReference type="PANTHER" id="PTHR43065">
    <property type="entry name" value="SENSOR HISTIDINE KINASE"/>
    <property type="match status" value="1"/>
</dbReference>
<evidence type="ECO:0000256" key="2">
    <source>
        <dbReference type="ARBA" id="ARBA00012438"/>
    </source>
</evidence>
<name>A0A9X4H3P3_9FIRM</name>
<evidence type="ECO:0000256" key="4">
    <source>
        <dbReference type="ARBA" id="ARBA00022679"/>
    </source>
</evidence>
<feature type="domain" description="Histidine kinase" evidence="9">
    <location>
        <begin position="300"/>
        <end position="504"/>
    </location>
</feature>
<keyword evidence="5" id="KW-0547">Nucleotide-binding</keyword>
<dbReference type="Proteomes" id="UP001154312">
    <property type="component" value="Unassembled WGS sequence"/>
</dbReference>
<dbReference type="InterPro" id="IPR036890">
    <property type="entry name" value="HATPase_C_sf"/>
</dbReference>
<evidence type="ECO:0000256" key="7">
    <source>
        <dbReference type="ARBA" id="ARBA00022840"/>
    </source>
</evidence>
<comment type="caution">
    <text evidence="12">The sequence shown here is derived from an EMBL/GenBank/DDBJ whole genome shotgun (WGS) entry which is preliminary data.</text>
</comment>
<evidence type="ECO:0000256" key="3">
    <source>
        <dbReference type="ARBA" id="ARBA00022553"/>
    </source>
</evidence>
<dbReference type="PANTHER" id="PTHR43065:SF46">
    <property type="entry name" value="C4-DICARBOXYLATE TRANSPORT SENSOR PROTEIN DCTB"/>
    <property type="match status" value="1"/>
</dbReference>
<dbReference type="InterPro" id="IPR001610">
    <property type="entry name" value="PAC"/>
</dbReference>
<dbReference type="PRINTS" id="PR00344">
    <property type="entry name" value="BCTRLSENSOR"/>
</dbReference>
<keyword evidence="8" id="KW-0902">Two-component regulatory system</keyword>
<feature type="domain" description="PAS" evidence="10">
    <location>
        <begin position="163"/>
        <end position="234"/>
    </location>
</feature>
<dbReference type="Gene3D" id="3.30.450.20">
    <property type="entry name" value="PAS domain"/>
    <property type="match status" value="2"/>
</dbReference>
<dbReference type="PROSITE" id="PS50113">
    <property type="entry name" value="PAC"/>
    <property type="match status" value="2"/>
</dbReference>
<dbReference type="SMART" id="SM00387">
    <property type="entry name" value="HATPase_c"/>
    <property type="match status" value="1"/>
</dbReference>
<evidence type="ECO:0000313" key="12">
    <source>
        <dbReference type="EMBL" id="MDF9408163.1"/>
    </source>
</evidence>
<dbReference type="SMART" id="SM00086">
    <property type="entry name" value="PAC"/>
    <property type="match status" value="2"/>
</dbReference>
<dbReference type="InterPro" id="IPR003661">
    <property type="entry name" value="HisK_dim/P_dom"/>
</dbReference>
<dbReference type="PROSITE" id="PS50109">
    <property type="entry name" value="HIS_KIN"/>
    <property type="match status" value="1"/>
</dbReference>
<evidence type="ECO:0000259" key="10">
    <source>
        <dbReference type="PROSITE" id="PS50112"/>
    </source>
</evidence>
<dbReference type="SUPFAM" id="SSF55874">
    <property type="entry name" value="ATPase domain of HSP90 chaperone/DNA topoisomerase II/histidine kinase"/>
    <property type="match status" value="1"/>
</dbReference>
<evidence type="ECO:0000256" key="1">
    <source>
        <dbReference type="ARBA" id="ARBA00000085"/>
    </source>
</evidence>
<evidence type="ECO:0000256" key="5">
    <source>
        <dbReference type="ARBA" id="ARBA00022741"/>
    </source>
</evidence>
<dbReference type="InterPro" id="IPR000700">
    <property type="entry name" value="PAS-assoc_C"/>
</dbReference>
<evidence type="ECO:0000256" key="6">
    <source>
        <dbReference type="ARBA" id="ARBA00022777"/>
    </source>
</evidence>
<accession>A0A9X4H3P3</accession>
<dbReference type="AlphaFoldDB" id="A0A9X4H3P3"/>
<dbReference type="GO" id="GO:0005524">
    <property type="term" value="F:ATP binding"/>
    <property type="evidence" value="ECO:0007669"/>
    <property type="project" value="UniProtKB-KW"/>
</dbReference>
<dbReference type="InterPro" id="IPR003594">
    <property type="entry name" value="HATPase_dom"/>
</dbReference>
<evidence type="ECO:0000259" key="11">
    <source>
        <dbReference type="PROSITE" id="PS50113"/>
    </source>
</evidence>
<dbReference type="InterPro" id="IPR005467">
    <property type="entry name" value="His_kinase_dom"/>
</dbReference>